<feature type="non-terminal residue" evidence="1">
    <location>
        <position position="1"/>
    </location>
</feature>
<keyword evidence="2" id="KW-1185">Reference proteome</keyword>
<dbReference type="Proteomes" id="UP000708208">
    <property type="component" value="Unassembled WGS sequence"/>
</dbReference>
<dbReference type="AlphaFoldDB" id="A0A8J2LXQ4"/>
<reference evidence="1" key="1">
    <citation type="submission" date="2021-06" db="EMBL/GenBank/DDBJ databases">
        <authorList>
            <person name="Hodson N. C."/>
            <person name="Mongue J. A."/>
            <person name="Jaron S. K."/>
        </authorList>
    </citation>
    <scope>NUCLEOTIDE SEQUENCE</scope>
</reference>
<dbReference type="EMBL" id="CAJVCH010571784">
    <property type="protein sequence ID" value="CAG7838522.1"/>
    <property type="molecule type" value="Genomic_DNA"/>
</dbReference>
<accession>A0A8J2LXQ4</accession>
<protein>
    <submittedName>
        <fullName evidence="1">Uncharacterized protein</fullName>
    </submittedName>
</protein>
<evidence type="ECO:0000313" key="2">
    <source>
        <dbReference type="Proteomes" id="UP000708208"/>
    </source>
</evidence>
<name>A0A8J2LXQ4_9HEXA</name>
<sequence>RPEIHIQVHNSEHVICVPSSVVCSPGSTPLLARITRLYVFTLCGSRDYCVTRLLESSDYSIVTTTLQDMLQPTLTHFQLDVTHTGSFDDFFWSYTIGRL</sequence>
<comment type="caution">
    <text evidence="1">The sequence shown here is derived from an EMBL/GenBank/DDBJ whole genome shotgun (WGS) entry which is preliminary data.</text>
</comment>
<proteinExistence type="predicted"/>
<gene>
    <name evidence="1" type="ORF">AFUS01_LOCUS47488</name>
</gene>
<evidence type="ECO:0000313" key="1">
    <source>
        <dbReference type="EMBL" id="CAG7838522.1"/>
    </source>
</evidence>
<organism evidence="1 2">
    <name type="scientific">Allacma fusca</name>
    <dbReference type="NCBI Taxonomy" id="39272"/>
    <lineage>
        <taxon>Eukaryota</taxon>
        <taxon>Metazoa</taxon>
        <taxon>Ecdysozoa</taxon>
        <taxon>Arthropoda</taxon>
        <taxon>Hexapoda</taxon>
        <taxon>Collembola</taxon>
        <taxon>Symphypleona</taxon>
        <taxon>Sminthuridae</taxon>
        <taxon>Allacma</taxon>
    </lineage>
</organism>